<comment type="cofactor">
    <cofactor evidence="1 9">
        <name>pyridoxal 5'-phosphate</name>
        <dbReference type="ChEBI" id="CHEBI:597326"/>
    </cofactor>
</comment>
<dbReference type="GO" id="GO:0003824">
    <property type="term" value="F:catalytic activity"/>
    <property type="evidence" value="ECO:0007669"/>
    <property type="project" value="InterPro"/>
</dbReference>
<evidence type="ECO:0000256" key="7">
    <source>
        <dbReference type="ARBA" id="ARBA00023014"/>
    </source>
</evidence>
<keyword evidence="4 8" id="KW-0479">Metal-binding</keyword>
<dbReference type="Pfam" id="PF04055">
    <property type="entry name" value="Radical_SAM"/>
    <property type="match status" value="1"/>
</dbReference>
<dbReference type="InterPro" id="IPR013785">
    <property type="entry name" value="Aldolase_TIM"/>
</dbReference>
<dbReference type="SFLD" id="SFLDG01070">
    <property type="entry name" value="PLP-dependent"/>
    <property type="match status" value="1"/>
</dbReference>
<protein>
    <submittedName>
        <fullName evidence="11">Lysine 2,3-aminomutase</fullName>
    </submittedName>
</protein>
<gene>
    <name evidence="11" type="ORF">COT62_00405</name>
</gene>
<evidence type="ECO:0000256" key="1">
    <source>
        <dbReference type="ARBA" id="ARBA00001933"/>
    </source>
</evidence>
<dbReference type="PANTHER" id="PTHR30538:SF0">
    <property type="entry name" value="L-LYSINE 2,3-AMINOMUTASE AQ_1632-RELATED"/>
    <property type="match status" value="1"/>
</dbReference>
<keyword evidence="6" id="KW-0408">Iron</keyword>
<dbReference type="SFLD" id="SFLDS00029">
    <property type="entry name" value="Radical_SAM"/>
    <property type="match status" value="1"/>
</dbReference>
<proteinExistence type="predicted"/>
<feature type="modified residue" description="N6-(pyridoxal phosphate)lysine" evidence="9">
    <location>
        <position position="281"/>
    </location>
</feature>
<dbReference type="NCBIfam" id="TIGR00238">
    <property type="entry name" value="KamA family radical SAM protein"/>
    <property type="match status" value="1"/>
</dbReference>
<dbReference type="PROSITE" id="PS51918">
    <property type="entry name" value="RADICAL_SAM"/>
    <property type="match status" value="1"/>
</dbReference>
<comment type="caution">
    <text evidence="11">The sequence shown here is derived from an EMBL/GenBank/DDBJ whole genome shotgun (WGS) entry which is preliminary data.</text>
</comment>
<dbReference type="InterPro" id="IPR007197">
    <property type="entry name" value="rSAM"/>
</dbReference>
<keyword evidence="5 9" id="KW-0663">Pyridoxal phosphate</keyword>
<feature type="domain" description="Radical SAM core" evidence="10">
    <location>
        <begin position="53"/>
        <end position="266"/>
    </location>
</feature>
<keyword evidence="3" id="KW-0949">S-adenosyl-L-methionine</keyword>
<accession>A0A2H0WTQ2</accession>
<evidence type="ECO:0000259" key="10">
    <source>
        <dbReference type="PROSITE" id="PS51918"/>
    </source>
</evidence>
<feature type="binding site" evidence="8">
    <location>
        <position position="74"/>
    </location>
    <ligand>
        <name>[4Fe-4S] cluster</name>
        <dbReference type="ChEBI" id="CHEBI:49883"/>
        <note>4Fe-4S-S-AdoMet</note>
    </ligand>
</feature>
<evidence type="ECO:0000256" key="6">
    <source>
        <dbReference type="ARBA" id="ARBA00023004"/>
    </source>
</evidence>
<feature type="binding site" evidence="8">
    <location>
        <position position="71"/>
    </location>
    <ligand>
        <name>[4Fe-4S] cluster</name>
        <dbReference type="ChEBI" id="CHEBI:49883"/>
        <note>4Fe-4S-S-AdoMet</note>
    </ligand>
</feature>
<dbReference type="GO" id="GO:0046872">
    <property type="term" value="F:metal ion binding"/>
    <property type="evidence" value="ECO:0007669"/>
    <property type="project" value="UniProtKB-KW"/>
</dbReference>
<dbReference type="CDD" id="cd01335">
    <property type="entry name" value="Radical_SAM"/>
    <property type="match status" value="1"/>
</dbReference>
<dbReference type="SUPFAM" id="SSF102114">
    <property type="entry name" value="Radical SAM enzymes"/>
    <property type="match status" value="1"/>
</dbReference>
<evidence type="ECO:0000256" key="2">
    <source>
        <dbReference type="ARBA" id="ARBA00022485"/>
    </source>
</evidence>
<evidence type="ECO:0000313" key="12">
    <source>
        <dbReference type="Proteomes" id="UP000231198"/>
    </source>
</evidence>
<evidence type="ECO:0000256" key="9">
    <source>
        <dbReference type="PIRSR" id="PIRSR603739-50"/>
    </source>
</evidence>
<dbReference type="PIRSF" id="PIRSF004911">
    <property type="entry name" value="DUF160"/>
    <property type="match status" value="1"/>
</dbReference>
<dbReference type="InterPro" id="IPR058240">
    <property type="entry name" value="rSAM_sf"/>
</dbReference>
<evidence type="ECO:0000256" key="3">
    <source>
        <dbReference type="ARBA" id="ARBA00022691"/>
    </source>
</evidence>
<keyword evidence="2 8" id="KW-0004">4Fe-4S</keyword>
<dbReference type="GO" id="GO:0051539">
    <property type="term" value="F:4 iron, 4 sulfur cluster binding"/>
    <property type="evidence" value="ECO:0007669"/>
    <property type="project" value="UniProtKB-KW"/>
</dbReference>
<dbReference type="InterPro" id="IPR003739">
    <property type="entry name" value="Lys_aminomutase/Glu_NH3_mut"/>
</dbReference>
<evidence type="ECO:0000256" key="8">
    <source>
        <dbReference type="PIRSR" id="PIRSR004911-1"/>
    </source>
</evidence>
<evidence type="ECO:0000256" key="5">
    <source>
        <dbReference type="ARBA" id="ARBA00022898"/>
    </source>
</evidence>
<dbReference type="PANTHER" id="PTHR30538">
    <property type="entry name" value="LYSINE 2,3-AMINOMUTASE-RELATED"/>
    <property type="match status" value="1"/>
</dbReference>
<feature type="binding site" evidence="8">
    <location>
        <position position="67"/>
    </location>
    <ligand>
        <name>[4Fe-4S] cluster</name>
        <dbReference type="ChEBI" id="CHEBI:49883"/>
        <note>4Fe-4S-S-AdoMet</note>
    </ligand>
</feature>
<keyword evidence="7 8" id="KW-0411">Iron-sulfur</keyword>
<organism evidence="11 12">
    <name type="scientific">Candidatus Roizmanbacteria bacterium CG09_land_8_20_14_0_10_41_9</name>
    <dbReference type="NCBI Taxonomy" id="1974850"/>
    <lineage>
        <taxon>Bacteria</taxon>
        <taxon>Candidatus Roizmaniibacteriota</taxon>
    </lineage>
</organism>
<name>A0A2H0WTQ2_9BACT</name>
<dbReference type="EMBL" id="PEZG01000012">
    <property type="protein sequence ID" value="PIS16044.1"/>
    <property type="molecule type" value="Genomic_DNA"/>
</dbReference>
<evidence type="ECO:0000256" key="4">
    <source>
        <dbReference type="ARBA" id="ARBA00022723"/>
    </source>
</evidence>
<dbReference type="Proteomes" id="UP000231198">
    <property type="component" value="Unassembled WGS sequence"/>
</dbReference>
<evidence type="ECO:0000313" key="11">
    <source>
        <dbReference type="EMBL" id="PIS16044.1"/>
    </source>
</evidence>
<reference evidence="12" key="1">
    <citation type="submission" date="2017-09" db="EMBL/GenBank/DDBJ databases">
        <title>Depth-based differentiation of microbial function through sediment-hosted aquifers and enrichment of novel symbionts in the deep terrestrial subsurface.</title>
        <authorList>
            <person name="Probst A.J."/>
            <person name="Ladd B."/>
            <person name="Jarett J.K."/>
            <person name="Geller-Mcgrath D.E."/>
            <person name="Sieber C.M.K."/>
            <person name="Emerson J.B."/>
            <person name="Anantharaman K."/>
            <person name="Thomas B.C."/>
            <person name="Malmstrom R."/>
            <person name="Stieglmeier M."/>
            <person name="Klingl A."/>
            <person name="Woyke T."/>
            <person name="Ryan C.M."/>
            <person name="Banfield J.F."/>
        </authorList>
    </citation>
    <scope>NUCLEOTIDE SEQUENCE [LARGE SCALE GENOMIC DNA]</scope>
</reference>
<dbReference type="Gene3D" id="3.20.20.70">
    <property type="entry name" value="Aldolase class I"/>
    <property type="match status" value="1"/>
</dbReference>
<sequence>MIFKVSRHLKKIAKKSPAVKKQYYVSDIEGKDVSYLSDPLLEEEHTKVRGLIHKYKNRVLILLTLNCAAYCRFCTRRRDVSQVMKGVITENDLKRMKSYMEKHPQIKEIILSGGDPFTVPALLEKALKMFSSMPQIKVIRIGTRIPVSDPKKIDKKLIKILSVVKKQPLYVMIHFEHPDEITKETEQAVLRLRKSGAILFSQSVFLKGVNDSFDTLYVLFSRLIEIGVKPYYLFRCDPVKGTEHFIVDIRKEIEIASKLRRNLSGLASPMYIIDVPEGNGKVPVPLNFWDFKLEEYRDFEGKAIKTGKFNTG</sequence>
<dbReference type="AlphaFoldDB" id="A0A2H0WTQ2"/>